<keyword evidence="3" id="KW-1185">Reference proteome</keyword>
<organism evidence="2 3">
    <name type="scientific">Trichostrongylus colubriformis</name>
    <name type="common">Black scour worm</name>
    <dbReference type="NCBI Taxonomy" id="6319"/>
    <lineage>
        <taxon>Eukaryota</taxon>
        <taxon>Metazoa</taxon>
        <taxon>Ecdysozoa</taxon>
        <taxon>Nematoda</taxon>
        <taxon>Chromadorea</taxon>
        <taxon>Rhabditida</taxon>
        <taxon>Rhabditina</taxon>
        <taxon>Rhabditomorpha</taxon>
        <taxon>Strongyloidea</taxon>
        <taxon>Trichostrongylidae</taxon>
        <taxon>Trichostrongylus</taxon>
    </lineage>
</organism>
<dbReference type="AlphaFoldDB" id="A0AAN8IL81"/>
<evidence type="ECO:0000256" key="1">
    <source>
        <dbReference type="SAM" id="Phobius"/>
    </source>
</evidence>
<name>A0AAN8IL81_TRICO</name>
<keyword evidence="1" id="KW-1133">Transmembrane helix</keyword>
<feature type="transmembrane region" description="Helical" evidence="1">
    <location>
        <begin position="52"/>
        <end position="72"/>
    </location>
</feature>
<comment type="caution">
    <text evidence="2">The sequence shown here is derived from an EMBL/GenBank/DDBJ whole genome shotgun (WGS) entry which is preliminary data.</text>
</comment>
<keyword evidence="1" id="KW-0812">Transmembrane</keyword>
<proteinExistence type="predicted"/>
<evidence type="ECO:0000313" key="3">
    <source>
        <dbReference type="Proteomes" id="UP001331761"/>
    </source>
</evidence>
<keyword evidence="1" id="KW-0472">Membrane</keyword>
<reference evidence="2 3" key="1">
    <citation type="submission" date="2019-10" db="EMBL/GenBank/DDBJ databases">
        <title>Assembly and Annotation for the nematode Trichostrongylus colubriformis.</title>
        <authorList>
            <person name="Martin J."/>
        </authorList>
    </citation>
    <scope>NUCLEOTIDE SEQUENCE [LARGE SCALE GENOMIC DNA]</scope>
    <source>
        <strain evidence="2">G859</strain>
        <tissue evidence="2">Whole worm</tissue>
    </source>
</reference>
<feature type="transmembrane region" description="Helical" evidence="1">
    <location>
        <begin position="121"/>
        <end position="141"/>
    </location>
</feature>
<dbReference type="Proteomes" id="UP001331761">
    <property type="component" value="Unassembled WGS sequence"/>
</dbReference>
<feature type="transmembrane region" description="Helical" evidence="1">
    <location>
        <begin position="93"/>
        <end position="115"/>
    </location>
</feature>
<evidence type="ECO:0000313" key="2">
    <source>
        <dbReference type="EMBL" id="KAK5978659.1"/>
    </source>
</evidence>
<protein>
    <submittedName>
        <fullName evidence="2">Uncharacterized protein</fullName>
    </submittedName>
</protein>
<sequence length="155" mass="17453">MSLPFTSTVNSEAHLPPPYIIPFDEPVKRINARTLKSNDIKLDWIPFTAAHIATYSFVAVIALVYNGMCFVHNFGRMPLAKQNVFDEIFGEEALIYCVCMQWFLIFSIFVAGIILERCIPQPLHIFLSILATNGNAVLFAINVRKVTDDVITCGR</sequence>
<gene>
    <name evidence="2" type="ORF">GCK32_012819</name>
</gene>
<accession>A0AAN8IL81</accession>
<dbReference type="EMBL" id="WIXE01009185">
    <property type="protein sequence ID" value="KAK5978659.1"/>
    <property type="molecule type" value="Genomic_DNA"/>
</dbReference>